<keyword evidence="5 7" id="KW-0472">Membrane</keyword>
<sequence length="381" mass="40479">MTNGSRTAAIGAVVLLAAGVWFYARTSAKPAAAPGGGSGVPVTVAEVERRDVPQRISAIGTVQSLHTVVLRPQVSGTITEVRFDEGALVERGTLLARIDDRTIKAALAQAQAEKASAEADLRIAELDLARYNGLSDRSIVPRQTLEQQAALVEKLKAAIRASEARIEAQRVQLSFTEIRSPVRGRVGIRRIDPGNLVQVGDEQGLVTVTQVNPISVMFTLPQEALPRLRDVSKASRRMQVIAFDRDGSAPLAQGRLTTVDNQIDTATGTLRLRAEFDNASNELWPGQFVTLQLETGTSAGATVVPAHAIQQGLAGPFVYRVQDAVAEPIPVVTSYLDDEIAVIATGVVPGDLIVIDGQSRLRPGAKVKPSTTSGKEHVAGT</sequence>
<gene>
    <name evidence="11" type="ORF">ACFPN2_02315</name>
</gene>
<dbReference type="PANTHER" id="PTHR30469:SF12">
    <property type="entry name" value="MULTIDRUG RESISTANCE PROTEIN MDTA"/>
    <property type="match status" value="1"/>
</dbReference>
<feature type="coiled-coil region" evidence="6">
    <location>
        <begin position="107"/>
        <end position="172"/>
    </location>
</feature>
<dbReference type="Pfam" id="PF25944">
    <property type="entry name" value="Beta-barrel_RND"/>
    <property type="match status" value="1"/>
</dbReference>
<dbReference type="Pfam" id="PF25876">
    <property type="entry name" value="HH_MFP_RND"/>
    <property type="match status" value="1"/>
</dbReference>
<keyword evidence="3" id="KW-1003">Cell membrane</keyword>
<dbReference type="NCBIfam" id="TIGR01730">
    <property type="entry name" value="RND_mfp"/>
    <property type="match status" value="1"/>
</dbReference>
<dbReference type="Proteomes" id="UP001595904">
    <property type="component" value="Unassembled WGS sequence"/>
</dbReference>
<feature type="domain" description="Multidrug resistance protein MdtA-like alpha-helical hairpin" evidence="8">
    <location>
        <begin position="107"/>
        <end position="176"/>
    </location>
</feature>
<evidence type="ECO:0000259" key="10">
    <source>
        <dbReference type="Pfam" id="PF25944"/>
    </source>
</evidence>
<evidence type="ECO:0000256" key="5">
    <source>
        <dbReference type="ARBA" id="ARBA00023136"/>
    </source>
</evidence>
<organism evidence="11 12">
    <name type="scientific">Steroidobacter flavus</name>
    <dbReference type="NCBI Taxonomy" id="1842136"/>
    <lineage>
        <taxon>Bacteria</taxon>
        <taxon>Pseudomonadati</taxon>
        <taxon>Pseudomonadota</taxon>
        <taxon>Gammaproteobacteria</taxon>
        <taxon>Steroidobacterales</taxon>
        <taxon>Steroidobacteraceae</taxon>
        <taxon>Steroidobacter</taxon>
    </lineage>
</organism>
<dbReference type="RefSeq" id="WP_380594569.1">
    <property type="nucleotide sequence ID" value="NZ_JBHSDU010000001.1"/>
</dbReference>
<keyword evidence="4" id="KW-0997">Cell inner membrane</keyword>
<reference evidence="12" key="1">
    <citation type="journal article" date="2019" name="Int. J. Syst. Evol. Microbiol.">
        <title>The Global Catalogue of Microorganisms (GCM) 10K type strain sequencing project: providing services to taxonomists for standard genome sequencing and annotation.</title>
        <authorList>
            <consortium name="The Broad Institute Genomics Platform"/>
            <consortium name="The Broad Institute Genome Sequencing Center for Infectious Disease"/>
            <person name="Wu L."/>
            <person name="Ma J."/>
        </authorList>
    </citation>
    <scope>NUCLEOTIDE SEQUENCE [LARGE SCALE GENOMIC DNA]</scope>
    <source>
        <strain evidence="12">CGMCC 1.10759</strain>
    </source>
</reference>
<keyword evidence="7" id="KW-1133">Transmembrane helix</keyword>
<keyword evidence="12" id="KW-1185">Reference proteome</keyword>
<evidence type="ECO:0000256" key="1">
    <source>
        <dbReference type="ARBA" id="ARBA00004236"/>
    </source>
</evidence>
<comment type="caution">
    <text evidence="11">The sequence shown here is derived from an EMBL/GenBank/DDBJ whole genome shotgun (WGS) entry which is preliminary data.</text>
</comment>
<feature type="domain" description="Multidrug resistance protein MdtA-like beta-barrel" evidence="10">
    <location>
        <begin position="213"/>
        <end position="296"/>
    </location>
</feature>
<keyword evidence="6" id="KW-0175">Coiled coil</keyword>
<dbReference type="InterPro" id="IPR058624">
    <property type="entry name" value="MdtA-like_HH"/>
</dbReference>
<dbReference type="EMBL" id="JBHSDU010000001">
    <property type="protein sequence ID" value="MFC4307904.1"/>
    <property type="molecule type" value="Genomic_DNA"/>
</dbReference>
<evidence type="ECO:0000259" key="9">
    <source>
        <dbReference type="Pfam" id="PF25917"/>
    </source>
</evidence>
<feature type="transmembrane region" description="Helical" evidence="7">
    <location>
        <begin position="7"/>
        <end position="24"/>
    </location>
</feature>
<dbReference type="SUPFAM" id="SSF111369">
    <property type="entry name" value="HlyD-like secretion proteins"/>
    <property type="match status" value="1"/>
</dbReference>
<dbReference type="Gene3D" id="2.40.420.20">
    <property type="match status" value="1"/>
</dbReference>
<dbReference type="Pfam" id="PF25917">
    <property type="entry name" value="BSH_RND"/>
    <property type="match status" value="1"/>
</dbReference>
<dbReference type="PANTHER" id="PTHR30469">
    <property type="entry name" value="MULTIDRUG RESISTANCE PROTEIN MDTA"/>
    <property type="match status" value="1"/>
</dbReference>
<dbReference type="Gene3D" id="2.40.50.100">
    <property type="match status" value="1"/>
</dbReference>
<evidence type="ECO:0000313" key="11">
    <source>
        <dbReference type="EMBL" id="MFC4307904.1"/>
    </source>
</evidence>
<evidence type="ECO:0000256" key="6">
    <source>
        <dbReference type="SAM" id="Coils"/>
    </source>
</evidence>
<evidence type="ECO:0000256" key="2">
    <source>
        <dbReference type="ARBA" id="ARBA00009477"/>
    </source>
</evidence>
<dbReference type="InterPro" id="IPR058625">
    <property type="entry name" value="MdtA-like_BSH"/>
</dbReference>
<comment type="subcellular location">
    <subcellularLocation>
        <location evidence="1">Cell membrane</location>
    </subcellularLocation>
</comment>
<dbReference type="Gene3D" id="1.10.287.470">
    <property type="entry name" value="Helix hairpin bin"/>
    <property type="match status" value="1"/>
</dbReference>
<keyword evidence="7" id="KW-0812">Transmembrane</keyword>
<accession>A0ABV8SND5</accession>
<name>A0ABV8SND5_9GAMM</name>
<feature type="domain" description="Multidrug resistance protein MdtA-like barrel-sandwich hybrid" evidence="9">
    <location>
        <begin position="67"/>
        <end position="209"/>
    </location>
</feature>
<evidence type="ECO:0000256" key="7">
    <source>
        <dbReference type="SAM" id="Phobius"/>
    </source>
</evidence>
<evidence type="ECO:0000256" key="3">
    <source>
        <dbReference type="ARBA" id="ARBA00022475"/>
    </source>
</evidence>
<comment type="similarity">
    <text evidence="2">Belongs to the membrane fusion protein (MFP) (TC 8.A.1) family.</text>
</comment>
<protein>
    <submittedName>
        <fullName evidence="11">Efflux RND transporter periplasmic adaptor subunit</fullName>
    </submittedName>
</protein>
<evidence type="ECO:0000259" key="8">
    <source>
        <dbReference type="Pfam" id="PF25876"/>
    </source>
</evidence>
<evidence type="ECO:0000313" key="12">
    <source>
        <dbReference type="Proteomes" id="UP001595904"/>
    </source>
</evidence>
<dbReference type="InterPro" id="IPR058626">
    <property type="entry name" value="MdtA-like_b-barrel"/>
</dbReference>
<evidence type="ECO:0000256" key="4">
    <source>
        <dbReference type="ARBA" id="ARBA00022519"/>
    </source>
</evidence>
<dbReference type="InterPro" id="IPR006143">
    <property type="entry name" value="RND_pump_MFP"/>
</dbReference>
<dbReference type="Gene3D" id="2.40.30.170">
    <property type="match status" value="1"/>
</dbReference>
<proteinExistence type="inferred from homology"/>